<keyword evidence="2" id="KW-0862">Zinc</keyword>
<keyword evidence="1 3" id="KW-0863">Zinc-finger</keyword>
<dbReference type="InterPro" id="IPR011011">
    <property type="entry name" value="Znf_FYVE_PHD"/>
</dbReference>
<comment type="caution">
    <text evidence="6">The sequence shown here is derived from an EMBL/GenBank/DDBJ whole genome shotgun (WGS) entry which is preliminary data.</text>
</comment>
<evidence type="ECO:0000256" key="2">
    <source>
        <dbReference type="ARBA" id="ARBA00022833"/>
    </source>
</evidence>
<feature type="domain" description="RING-type" evidence="5">
    <location>
        <begin position="663"/>
        <end position="704"/>
    </location>
</feature>
<proteinExistence type="predicted"/>
<keyword evidence="7" id="KW-1185">Reference proteome</keyword>
<dbReference type="EMBL" id="JARQWQ010000007">
    <property type="protein sequence ID" value="KAK2570667.1"/>
    <property type="molecule type" value="Genomic_DNA"/>
</dbReference>
<sequence length="712" mass="79966">MPRTKVEHFVSVLNCNLNNENDFFKRFTVQMTSTQLDALLTELENSVEIPETIPKAVSVIGKNISPENKEIWVLKHDLFIDAWGHLVAARDHGLCWIGHLVNDTGNNVAKEERVAAVHLPLTTYYFDLACHFLRGDMLSAVSKDENLKHCLDEVLRDCGIAEESLDDETEADGNFLPTFFTAAISLIIAHYDKWQMLAGSCPLPAALGQPDSGKSTACKLALAATGGWRNNFFASVSEKVVGKVASQTTMGFVVDDPSKPRDVGEAAKIFFNDGTNINCHGDWSPKCCPLFSVNNHVIDWLSKPDRERLLSRIIFVPFDNIQRSITQEQSALWQQIFDHLLSKVSSIVGQVIAMGQWLSSNEGRDAFNECLGIVVRGFGEEGKGTRFAKMWACGLMAAIKMQELTSAVSEDEVINFFMHKPALHVKFANLSSPTSQLPSKGKDDFVNRLKRKLEFVVKEAPKEQNLQFLRTDCTTSKLSGDGSQQGVLAIRAEPFQERCLENDITPIKPHDLRTSVQAYGLATGCKEDEKMEVTISQEVNLPAEDTDLEEMRRQKQDLEKSLEGMKADYQAEMERLELENQQLKARALKEKEEREKYQELVKKRESEINELKEALKVTKEQSSTHAAAAASIKVASEMLKIKVSPAEFGNQEIVVSKRDKNKCPLCRRTQEGDWQQCTIKQCGQWVHCRCEAKLDTSYRCPHCRNKDTGEAQ</sequence>
<dbReference type="GO" id="GO:0008270">
    <property type="term" value="F:zinc ion binding"/>
    <property type="evidence" value="ECO:0007669"/>
    <property type="project" value="UniProtKB-KW"/>
</dbReference>
<dbReference type="InterPro" id="IPR001841">
    <property type="entry name" value="Znf_RING"/>
</dbReference>
<evidence type="ECO:0000313" key="7">
    <source>
        <dbReference type="Proteomes" id="UP001249851"/>
    </source>
</evidence>
<evidence type="ECO:0000259" key="5">
    <source>
        <dbReference type="PROSITE" id="PS50089"/>
    </source>
</evidence>
<accession>A0AAD9R039</accession>
<evidence type="ECO:0000313" key="6">
    <source>
        <dbReference type="EMBL" id="KAK2570667.1"/>
    </source>
</evidence>
<feature type="coiled-coil region" evidence="4">
    <location>
        <begin position="541"/>
        <end position="621"/>
    </location>
</feature>
<reference evidence="6" key="1">
    <citation type="journal article" date="2023" name="G3 (Bethesda)">
        <title>Whole genome assembly and annotation of the endangered Caribbean coral Acropora cervicornis.</title>
        <authorList>
            <person name="Selwyn J.D."/>
            <person name="Vollmer S.V."/>
        </authorList>
    </citation>
    <scope>NUCLEOTIDE SEQUENCE</scope>
    <source>
        <strain evidence="6">K2</strain>
    </source>
</reference>
<evidence type="ECO:0000256" key="3">
    <source>
        <dbReference type="PROSITE-ProRule" id="PRU00175"/>
    </source>
</evidence>
<gene>
    <name evidence="6" type="ORF">P5673_004354</name>
</gene>
<protein>
    <recommendedName>
        <fullName evidence="5">RING-type domain-containing protein</fullName>
    </recommendedName>
</protein>
<evidence type="ECO:0000256" key="1">
    <source>
        <dbReference type="ARBA" id="ARBA00022771"/>
    </source>
</evidence>
<dbReference type="SUPFAM" id="SSF57903">
    <property type="entry name" value="FYVE/PHD zinc finger"/>
    <property type="match status" value="1"/>
</dbReference>
<evidence type="ECO:0000256" key="4">
    <source>
        <dbReference type="SAM" id="Coils"/>
    </source>
</evidence>
<dbReference type="PROSITE" id="PS50089">
    <property type="entry name" value="ZF_RING_2"/>
    <property type="match status" value="1"/>
</dbReference>
<dbReference type="Proteomes" id="UP001249851">
    <property type="component" value="Unassembled WGS sequence"/>
</dbReference>
<organism evidence="6 7">
    <name type="scientific">Acropora cervicornis</name>
    <name type="common">Staghorn coral</name>
    <dbReference type="NCBI Taxonomy" id="6130"/>
    <lineage>
        <taxon>Eukaryota</taxon>
        <taxon>Metazoa</taxon>
        <taxon>Cnidaria</taxon>
        <taxon>Anthozoa</taxon>
        <taxon>Hexacorallia</taxon>
        <taxon>Scleractinia</taxon>
        <taxon>Astrocoeniina</taxon>
        <taxon>Acroporidae</taxon>
        <taxon>Acropora</taxon>
    </lineage>
</organism>
<keyword evidence="4" id="KW-0175">Coiled coil</keyword>
<keyword evidence="1 3" id="KW-0479">Metal-binding</keyword>
<name>A0AAD9R039_ACRCE</name>
<dbReference type="AlphaFoldDB" id="A0AAD9R039"/>
<reference evidence="6" key="2">
    <citation type="journal article" date="2023" name="Science">
        <title>Genomic signatures of disease resistance in endangered staghorn corals.</title>
        <authorList>
            <person name="Vollmer S.V."/>
            <person name="Selwyn J.D."/>
            <person name="Despard B.A."/>
            <person name="Roesel C.L."/>
        </authorList>
    </citation>
    <scope>NUCLEOTIDE SEQUENCE</scope>
    <source>
        <strain evidence="6">K2</strain>
    </source>
</reference>